<dbReference type="Gene3D" id="3.60.20.10">
    <property type="entry name" value="Glutamine Phosphoribosylpyrophosphate, subunit 1, domain 1"/>
    <property type="match status" value="1"/>
</dbReference>
<evidence type="ECO:0008006" key="3">
    <source>
        <dbReference type="Google" id="ProtNLM"/>
    </source>
</evidence>
<dbReference type="PANTHER" id="PTHR39328">
    <property type="entry name" value="BLL2871 PROTEIN"/>
    <property type="match status" value="1"/>
</dbReference>
<sequence length="224" mass="23224">MTFSIAARCPETGTMGIAISSSSPAVAARCAHARAKVGVVASQNITDPSLGSRGLDLLEQGLDADAALAALLKDYPTADWRQVVILDRTGKAAFHSGRETLGVHATAAGQDCVAAGNLLANTGVPAAMVAGFEAARGDLGDRLIAAMEAGSKAGGEAGPVHSAGLYMVRDVSWPIADLRVDWIEEDPIQALGNLWRLYKPQLEDYVTRALDPTAAPSYGVPGDE</sequence>
<dbReference type="PANTHER" id="PTHR39328:SF1">
    <property type="entry name" value="BLL2871 PROTEIN"/>
    <property type="match status" value="1"/>
</dbReference>
<dbReference type="eggNOG" id="COG3342">
    <property type="taxonomic scope" value="Bacteria"/>
</dbReference>
<name>A0NZH5_ROSAI</name>
<organism evidence="1 2">
    <name type="scientific">Roseibium aggregatum (strain ATCC 25650 / DSM 13394 / JCM 20685 / NBRC 16684 / NCIMB 2208 / IAM 12614 / B1)</name>
    <name type="common">Stappia aggregata</name>
    <dbReference type="NCBI Taxonomy" id="384765"/>
    <lineage>
        <taxon>Bacteria</taxon>
        <taxon>Pseudomonadati</taxon>
        <taxon>Pseudomonadota</taxon>
        <taxon>Alphaproteobacteria</taxon>
        <taxon>Hyphomicrobiales</taxon>
        <taxon>Stappiaceae</taxon>
        <taxon>Roseibium</taxon>
    </lineage>
</organism>
<proteinExistence type="predicted"/>
<dbReference type="EMBL" id="AAUW01000018">
    <property type="protein sequence ID" value="EAV41854.1"/>
    <property type="molecule type" value="Genomic_DNA"/>
</dbReference>
<dbReference type="SUPFAM" id="SSF56235">
    <property type="entry name" value="N-terminal nucleophile aminohydrolases (Ntn hydrolases)"/>
    <property type="match status" value="1"/>
</dbReference>
<accession>A0NZH5</accession>
<comment type="caution">
    <text evidence="1">The sequence shown here is derived from an EMBL/GenBank/DDBJ whole genome shotgun (WGS) entry which is preliminary data.</text>
</comment>
<dbReference type="RefSeq" id="WP_006938110.1">
    <property type="nucleotide sequence ID" value="NZ_AAUW01000018.1"/>
</dbReference>
<evidence type="ECO:0000313" key="2">
    <source>
        <dbReference type="Proteomes" id="UP000004848"/>
    </source>
</evidence>
<evidence type="ECO:0000313" key="1">
    <source>
        <dbReference type="EMBL" id="EAV41854.1"/>
    </source>
</evidence>
<dbReference type="AlphaFoldDB" id="A0NZH5"/>
<dbReference type="GeneID" id="68848698"/>
<dbReference type="OrthoDB" id="9790012at2"/>
<dbReference type="InterPro" id="IPR029055">
    <property type="entry name" value="Ntn_hydrolases_N"/>
</dbReference>
<reference evidence="1 2" key="1">
    <citation type="submission" date="2006-05" db="EMBL/GenBank/DDBJ databases">
        <authorList>
            <person name="King G."/>
            <person name="Ferriera S."/>
            <person name="Johnson J."/>
            <person name="Kravitz S."/>
            <person name="Beeson K."/>
            <person name="Sutton G."/>
            <person name="Rogers Y.-H."/>
            <person name="Friedman R."/>
            <person name="Frazier M."/>
            <person name="Venter J.C."/>
        </authorList>
    </citation>
    <scope>NUCLEOTIDE SEQUENCE [LARGE SCALE GENOMIC DNA]</scope>
    <source>
        <strain evidence="2">ATCC 25650 / DSM 13394 / JCM 20685 / NBRC 16684 / NCIMB 2208 / IAM 12614 / B1</strain>
    </source>
</reference>
<protein>
    <recommendedName>
        <fullName evidence="3">DUF1028 domain-containing protein</fullName>
    </recommendedName>
</protein>
<gene>
    <name evidence="1" type="ORF">SIAM614_31316</name>
</gene>
<dbReference type="Pfam" id="PF06267">
    <property type="entry name" value="DUF1028"/>
    <property type="match status" value="1"/>
</dbReference>
<dbReference type="Proteomes" id="UP000004848">
    <property type="component" value="Unassembled WGS sequence"/>
</dbReference>
<dbReference type="InterPro" id="IPR010430">
    <property type="entry name" value="DUF1028"/>
</dbReference>